<keyword evidence="6 20" id="KW-0812">Transmembrane</keyword>
<keyword evidence="2" id="KW-0723">Serine/threonine-protein kinase</keyword>
<evidence type="ECO:0000256" key="4">
    <source>
        <dbReference type="ARBA" id="ARBA00022553"/>
    </source>
</evidence>
<keyword evidence="10 23" id="KW-0418">Kinase</keyword>
<keyword evidence="7" id="KW-0732">Signal</keyword>
<dbReference type="PANTHER" id="PTHR27005:SF515">
    <property type="entry name" value="WALL-ASSOCIATED RECEPTOR KINASE-LIKE 10-RELATED"/>
    <property type="match status" value="1"/>
</dbReference>
<evidence type="ECO:0000313" key="24">
    <source>
        <dbReference type="Proteomes" id="UP001604277"/>
    </source>
</evidence>
<proteinExistence type="predicted"/>
<dbReference type="InterPro" id="IPR000719">
    <property type="entry name" value="Prot_kinase_dom"/>
</dbReference>
<evidence type="ECO:0000256" key="9">
    <source>
        <dbReference type="ARBA" id="ARBA00022741"/>
    </source>
</evidence>
<sequence length="792" mass="88171">MLELIINSLCGWRGTIGRCICRQSKGWMRRQKKSRMGLMQSMSFGITIKGISIINVVISVRIVTARAQLLESLGISIQTLPGCPSKCGNLTVPYPFGIGINAGCSIDPWFDINCNTSFNPPKAFLSKGNLEVIDISDTKIRLKNYIASMCYNKIGGMTHENFVEVNLGTSPFSFSKENKLTVVGCDDLSLMQEKNLVNFVSSCIALCSDSSELSDESFSGIGCCQTSIPKGLKRFIISQATLLNHTKVWSFNPCGYSFLGEQDRYKFRVSDLSNPNFVQRILETVPLVIDWVIGNQTCVDVQKSTEFACQQNSICVDSDTGLEGYRCNCSKGYEGNPYLIPGCKHINECVKIPCHEKAICTNTPGGYNCSCPHGYLGDGRTCIAQHSNKLVVYTGLGTSIGLLLLLVVTYWLYKVVKKRKKHKCRQKNFKQNGGLLLQQQISTNEGLVDKTSLFTAKELLKATDQFNESRILGRGGQGTVYKGMLSDGRTIAVKKSKVVSVDQLEQFINEVVILSQINHRNVVKLLGCCLETEVPLLVYEFIANRTLFDHIHDLNAEFPITWYMRLRIAAEIAGALAYLHYETSVPIYHRDIKSSNILLDENYKPKVSDFGISRSIAIDQTHLTTLVKGTFGYLDPEYFQSSQFTEKSDVYSFGVVLVELLSGQKAISSSVTEDERSLATRFLVSMKRNCLHQILDPRILEQDNEKDIVGVANLAYGCLNLNGKERPTMKEVAMELENIRLSKMPASAQRVSRVINTEVGSLVMSDINSTWTISDHNSSLPSDTNPLLYQTV</sequence>
<dbReference type="Gene3D" id="2.40.155.10">
    <property type="entry name" value="Green fluorescent protein"/>
    <property type="match status" value="1"/>
</dbReference>
<comment type="catalytic activity">
    <reaction evidence="17">
        <text>L-threonyl-[protein] + ATP = O-phospho-L-threonyl-[protein] + ADP + H(+)</text>
        <dbReference type="Rhea" id="RHEA:46608"/>
        <dbReference type="Rhea" id="RHEA-COMP:11060"/>
        <dbReference type="Rhea" id="RHEA-COMP:11605"/>
        <dbReference type="ChEBI" id="CHEBI:15378"/>
        <dbReference type="ChEBI" id="CHEBI:30013"/>
        <dbReference type="ChEBI" id="CHEBI:30616"/>
        <dbReference type="ChEBI" id="CHEBI:61977"/>
        <dbReference type="ChEBI" id="CHEBI:456216"/>
    </reaction>
</comment>
<feature type="transmembrane region" description="Helical" evidence="20">
    <location>
        <begin position="38"/>
        <end position="58"/>
    </location>
</feature>
<dbReference type="PROSITE" id="PS50011">
    <property type="entry name" value="PROTEIN_KINASE_DOM"/>
    <property type="match status" value="1"/>
</dbReference>
<dbReference type="Gene3D" id="1.10.510.10">
    <property type="entry name" value="Transferase(Phosphotransferase) domain 1"/>
    <property type="match status" value="1"/>
</dbReference>
<evidence type="ECO:0000256" key="7">
    <source>
        <dbReference type="ARBA" id="ARBA00022729"/>
    </source>
</evidence>
<reference evidence="24" key="1">
    <citation type="submission" date="2024-07" db="EMBL/GenBank/DDBJ databases">
        <title>Two chromosome-level genome assemblies of Korean endemic species Abeliophyllum distichum and Forsythia ovata (Oleaceae).</title>
        <authorList>
            <person name="Jang H."/>
        </authorList>
    </citation>
    <scope>NUCLEOTIDE SEQUENCE [LARGE SCALE GENOMIC DNA]</scope>
</reference>
<dbReference type="GO" id="GO:0005524">
    <property type="term" value="F:ATP binding"/>
    <property type="evidence" value="ECO:0007669"/>
    <property type="project" value="UniProtKB-KW"/>
</dbReference>
<evidence type="ECO:0000256" key="14">
    <source>
        <dbReference type="ARBA" id="ARBA00023157"/>
    </source>
</evidence>
<dbReference type="InterPro" id="IPR045274">
    <property type="entry name" value="WAK-like"/>
</dbReference>
<dbReference type="Pfam" id="PF00069">
    <property type="entry name" value="Pkinase"/>
    <property type="match status" value="1"/>
</dbReference>
<evidence type="ECO:0000256" key="17">
    <source>
        <dbReference type="ARBA" id="ARBA00047951"/>
    </source>
</evidence>
<feature type="domain" description="Protein kinase" evidence="21">
    <location>
        <begin position="466"/>
        <end position="741"/>
    </location>
</feature>
<dbReference type="InterPro" id="IPR009017">
    <property type="entry name" value="GFP"/>
</dbReference>
<dbReference type="SMART" id="SM00179">
    <property type="entry name" value="EGF_CA"/>
    <property type="match status" value="2"/>
</dbReference>
<dbReference type="InterPro" id="IPR000742">
    <property type="entry name" value="EGF"/>
</dbReference>
<dbReference type="PROSITE" id="PS50026">
    <property type="entry name" value="EGF_3"/>
    <property type="match status" value="1"/>
</dbReference>
<keyword evidence="5" id="KW-0808">Transferase</keyword>
<gene>
    <name evidence="23" type="ORF">Fot_14113</name>
</gene>
<keyword evidence="13 20" id="KW-0472">Membrane</keyword>
<keyword evidence="24" id="KW-1185">Reference proteome</keyword>
<dbReference type="PROSITE" id="PS00108">
    <property type="entry name" value="PROTEIN_KINASE_ST"/>
    <property type="match status" value="1"/>
</dbReference>
<dbReference type="PANTHER" id="PTHR27005">
    <property type="entry name" value="WALL-ASSOCIATED RECEPTOR KINASE-LIKE 21"/>
    <property type="match status" value="1"/>
</dbReference>
<dbReference type="AlphaFoldDB" id="A0ABD1W8Z1"/>
<dbReference type="InterPro" id="IPR000152">
    <property type="entry name" value="EGF-type_Asp/Asn_hydroxyl_site"/>
</dbReference>
<feature type="transmembrane region" description="Helical" evidence="20">
    <location>
        <begin position="390"/>
        <end position="413"/>
    </location>
</feature>
<evidence type="ECO:0000256" key="18">
    <source>
        <dbReference type="ARBA" id="ARBA00058961"/>
    </source>
</evidence>
<dbReference type="InterPro" id="IPR024731">
    <property type="entry name" value="NELL2-like_EGF"/>
</dbReference>
<dbReference type="SMART" id="SM00220">
    <property type="entry name" value="S_TKc"/>
    <property type="match status" value="1"/>
</dbReference>
<comment type="function">
    <text evidence="18">Serine/threonine-protein kinase that may function as a signaling receptor of extracellular matrix component. Binding to pectin may have significance in the control of cell expansion, morphogenesis and development.</text>
</comment>
<keyword evidence="3 19" id="KW-0245">EGF-like domain</keyword>
<dbReference type="Pfam" id="PF13947">
    <property type="entry name" value="GUB_WAK_bind"/>
    <property type="match status" value="1"/>
</dbReference>
<evidence type="ECO:0000256" key="6">
    <source>
        <dbReference type="ARBA" id="ARBA00022692"/>
    </source>
</evidence>
<evidence type="ECO:0000259" key="22">
    <source>
        <dbReference type="PROSITE" id="PS50026"/>
    </source>
</evidence>
<evidence type="ECO:0000256" key="8">
    <source>
        <dbReference type="ARBA" id="ARBA00022737"/>
    </source>
</evidence>
<evidence type="ECO:0000256" key="13">
    <source>
        <dbReference type="ARBA" id="ARBA00023136"/>
    </source>
</evidence>
<dbReference type="InterPro" id="IPR008271">
    <property type="entry name" value="Ser/Thr_kinase_AS"/>
</dbReference>
<dbReference type="Gene3D" id="2.10.25.10">
    <property type="entry name" value="Laminin"/>
    <property type="match status" value="1"/>
</dbReference>
<keyword evidence="23" id="KW-0675">Receptor</keyword>
<evidence type="ECO:0000256" key="12">
    <source>
        <dbReference type="ARBA" id="ARBA00022989"/>
    </source>
</evidence>
<keyword evidence="11" id="KW-0067">ATP-binding</keyword>
<dbReference type="SMART" id="SM00181">
    <property type="entry name" value="EGF"/>
    <property type="match status" value="2"/>
</dbReference>
<dbReference type="InterPro" id="IPR011009">
    <property type="entry name" value="Kinase-like_dom_sf"/>
</dbReference>
<keyword evidence="15" id="KW-0325">Glycoprotein</keyword>
<comment type="subcellular location">
    <subcellularLocation>
        <location evidence="1">Membrane</location>
        <topology evidence="1">Single-pass type I membrane protein</topology>
    </subcellularLocation>
</comment>
<keyword evidence="9" id="KW-0547">Nucleotide-binding</keyword>
<dbReference type="FunFam" id="3.30.200.20:FF:000043">
    <property type="entry name" value="Wall-associated receptor kinase 2"/>
    <property type="match status" value="1"/>
</dbReference>
<keyword evidence="12 20" id="KW-1133">Transmembrane helix</keyword>
<evidence type="ECO:0000256" key="20">
    <source>
        <dbReference type="SAM" id="Phobius"/>
    </source>
</evidence>
<evidence type="ECO:0000256" key="2">
    <source>
        <dbReference type="ARBA" id="ARBA00022527"/>
    </source>
</evidence>
<dbReference type="GO" id="GO:0016020">
    <property type="term" value="C:membrane"/>
    <property type="evidence" value="ECO:0007669"/>
    <property type="project" value="UniProtKB-SubCell"/>
</dbReference>
<evidence type="ECO:0000256" key="16">
    <source>
        <dbReference type="ARBA" id="ARBA00047558"/>
    </source>
</evidence>
<evidence type="ECO:0000313" key="23">
    <source>
        <dbReference type="EMBL" id="KAL2544880.1"/>
    </source>
</evidence>
<evidence type="ECO:0000256" key="3">
    <source>
        <dbReference type="ARBA" id="ARBA00022536"/>
    </source>
</evidence>
<feature type="domain" description="EGF-like" evidence="22">
    <location>
        <begin position="345"/>
        <end position="383"/>
    </location>
</feature>
<protein>
    <submittedName>
        <fullName evidence="23">Wall-associated receptor kinase 2</fullName>
    </submittedName>
</protein>
<accession>A0ABD1W8Z1</accession>
<keyword evidence="14" id="KW-1015">Disulfide bond</keyword>
<dbReference type="Proteomes" id="UP001604277">
    <property type="component" value="Unassembled WGS sequence"/>
</dbReference>
<dbReference type="FunFam" id="1.10.510.10:FF:000084">
    <property type="entry name" value="Wall-associated receptor kinase 2"/>
    <property type="match status" value="1"/>
</dbReference>
<dbReference type="SUPFAM" id="SSF57196">
    <property type="entry name" value="EGF/Laminin"/>
    <property type="match status" value="1"/>
</dbReference>
<organism evidence="23 24">
    <name type="scientific">Forsythia ovata</name>
    <dbReference type="NCBI Taxonomy" id="205694"/>
    <lineage>
        <taxon>Eukaryota</taxon>
        <taxon>Viridiplantae</taxon>
        <taxon>Streptophyta</taxon>
        <taxon>Embryophyta</taxon>
        <taxon>Tracheophyta</taxon>
        <taxon>Spermatophyta</taxon>
        <taxon>Magnoliopsida</taxon>
        <taxon>eudicotyledons</taxon>
        <taxon>Gunneridae</taxon>
        <taxon>Pentapetalae</taxon>
        <taxon>asterids</taxon>
        <taxon>lamiids</taxon>
        <taxon>Lamiales</taxon>
        <taxon>Oleaceae</taxon>
        <taxon>Forsythieae</taxon>
        <taxon>Forsythia</taxon>
    </lineage>
</organism>
<dbReference type="GO" id="GO:0004674">
    <property type="term" value="F:protein serine/threonine kinase activity"/>
    <property type="evidence" value="ECO:0007669"/>
    <property type="project" value="UniProtKB-KW"/>
</dbReference>
<evidence type="ECO:0000256" key="19">
    <source>
        <dbReference type="PROSITE-ProRule" id="PRU00076"/>
    </source>
</evidence>
<comment type="catalytic activity">
    <reaction evidence="16">
        <text>L-seryl-[protein] + ATP = O-phospho-L-seryl-[protein] + ADP + H(+)</text>
        <dbReference type="Rhea" id="RHEA:17989"/>
        <dbReference type="Rhea" id="RHEA-COMP:9863"/>
        <dbReference type="Rhea" id="RHEA-COMP:11604"/>
        <dbReference type="ChEBI" id="CHEBI:15378"/>
        <dbReference type="ChEBI" id="CHEBI:29999"/>
        <dbReference type="ChEBI" id="CHEBI:30616"/>
        <dbReference type="ChEBI" id="CHEBI:83421"/>
        <dbReference type="ChEBI" id="CHEBI:456216"/>
    </reaction>
</comment>
<dbReference type="Gene3D" id="3.30.200.20">
    <property type="entry name" value="Phosphorylase Kinase, domain 1"/>
    <property type="match status" value="1"/>
</dbReference>
<comment type="caution">
    <text evidence="23">The sequence shown here is derived from an EMBL/GenBank/DDBJ whole genome shotgun (WGS) entry which is preliminary data.</text>
</comment>
<dbReference type="SUPFAM" id="SSF56112">
    <property type="entry name" value="Protein kinase-like (PK-like)"/>
    <property type="match status" value="1"/>
</dbReference>
<comment type="caution">
    <text evidence="19">Lacks conserved residue(s) required for the propagation of feature annotation.</text>
</comment>
<evidence type="ECO:0000256" key="11">
    <source>
        <dbReference type="ARBA" id="ARBA00022840"/>
    </source>
</evidence>
<evidence type="ECO:0000256" key="15">
    <source>
        <dbReference type="ARBA" id="ARBA00023180"/>
    </source>
</evidence>
<dbReference type="InterPro" id="IPR025287">
    <property type="entry name" value="WAK_GUB"/>
</dbReference>
<dbReference type="PROSITE" id="PS00010">
    <property type="entry name" value="ASX_HYDROXYL"/>
    <property type="match status" value="1"/>
</dbReference>
<dbReference type="FunFam" id="2.10.25.10:FF:000038">
    <property type="entry name" value="Fibrillin 2"/>
    <property type="match status" value="1"/>
</dbReference>
<evidence type="ECO:0000259" key="21">
    <source>
        <dbReference type="PROSITE" id="PS50011"/>
    </source>
</evidence>
<evidence type="ECO:0000256" key="5">
    <source>
        <dbReference type="ARBA" id="ARBA00022679"/>
    </source>
</evidence>
<dbReference type="PROSITE" id="PS01186">
    <property type="entry name" value="EGF_2"/>
    <property type="match status" value="1"/>
</dbReference>
<dbReference type="Pfam" id="PF12947">
    <property type="entry name" value="EGF_3"/>
    <property type="match status" value="1"/>
</dbReference>
<evidence type="ECO:0000256" key="10">
    <source>
        <dbReference type="ARBA" id="ARBA00022777"/>
    </source>
</evidence>
<keyword evidence="8" id="KW-0677">Repeat</keyword>
<name>A0ABD1W8Z1_9LAMI</name>
<keyword evidence="4" id="KW-0597">Phosphoprotein</keyword>
<dbReference type="CDD" id="cd00054">
    <property type="entry name" value="EGF_CA"/>
    <property type="match status" value="1"/>
</dbReference>
<dbReference type="CDD" id="cd14066">
    <property type="entry name" value="STKc_IRAK"/>
    <property type="match status" value="1"/>
</dbReference>
<dbReference type="InterPro" id="IPR001881">
    <property type="entry name" value="EGF-like_Ca-bd_dom"/>
</dbReference>
<dbReference type="EMBL" id="JBFOLJ010000004">
    <property type="protein sequence ID" value="KAL2544880.1"/>
    <property type="molecule type" value="Genomic_DNA"/>
</dbReference>
<evidence type="ECO:0000256" key="1">
    <source>
        <dbReference type="ARBA" id="ARBA00004479"/>
    </source>
</evidence>